<keyword evidence="5" id="KW-1185">Reference proteome</keyword>
<dbReference type="EMBL" id="VJNC01000003">
    <property type="protein sequence ID" value="TSE23197.1"/>
    <property type="molecule type" value="Genomic_DNA"/>
</dbReference>
<evidence type="ECO:0000313" key="2">
    <source>
        <dbReference type="EMBL" id="TCS99812.1"/>
    </source>
</evidence>
<dbReference type="Proteomes" id="UP000315577">
    <property type="component" value="Unassembled WGS sequence"/>
</dbReference>
<name>A0A4R3LI59_9BURK</name>
<feature type="region of interest" description="Disordered" evidence="1">
    <location>
        <begin position="1"/>
        <end position="83"/>
    </location>
</feature>
<feature type="compositionally biased region" description="Low complexity" evidence="1">
    <location>
        <begin position="22"/>
        <end position="38"/>
    </location>
</feature>
<accession>A0A4R3LI59</accession>
<dbReference type="RefSeq" id="WP_132961281.1">
    <property type="nucleotide sequence ID" value="NZ_JBKBMZ010000008.1"/>
</dbReference>
<evidence type="ECO:0000313" key="4">
    <source>
        <dbReference type="Proteomes" id="UP000295536"/>
    </source>
</evidence>
<dbReference type="AlphaFoldDB" id="A0A4R3LI59"/>
<reference evidence="2 4" key="1">
    <citation type="submission" date="2019-03" db="EMBL/GenBank/DDBJ databases">
        <title>Genomic Encyclopedia of Type Strains, Phase IV (KMG-IV): sequencing the most valuable type-strain genomes for metagenomic binning, comparative biology and taxonomic classification.</title>
        <authorList>
            <person name="Goeker M."/>
        </authorList>
    </citation>
    <scope>NUCLEOTIDE SEQUENCE [LARGE SCALE GENOMIC DNA]</scope>
    <source>
        <strain evidence="2 4">DSM 12034</strain>
    </source>
</reference>
<proteinExistence type="predicted"/>
<sequence>MTTRPTAQRLVASVRGARRNQTEPAAPPATETPAPVASKPRRARTAAPAPQPAAAPSPATTATDPTTPAPSAHELFPRRVWPD</sequence>
<protein>
    <submittedName>
        <fullName evidence="2">Uncharacterized protein</fullName>
    </submittedName>
</protein>
<dbReference type="EMBL" id="SMAH01000001">
    <property type="protein sequence ID" value="TCS99812.1"/>
    <property type="molecule type" value="Genomic_DNA"/>
</dbReference>
<feature type="compositionally biased region" description="Low complexity" evidence="1">
    <location>
        <begin position="56"/>
        <end position="72"/>
    </location>
</feature>
<gene>
    <name evidence="2" type="ORF">EDC36_10179</name>
    <name evidence="3" type="ORF">Tigna_00571</name>
</gene>
<evidence type="ECO:0000256" key="1">
    <source>
        <dbReference type="SAM" id="MobiDB-lite"/>
    </source>
</evidence>
<comment type="caution">
    <text evidence="2">The sequence shown here is derived from an EMBL/GenBank/DDBJ whole genome shotgun (WGS) entry which is preliminary data.</text>
</comment>
<dbReference type="Proteomes" id="UP000295536">
    <property type="component" value="Unassembled WGS sequence"/>
</dbReference>
<evidence type="ECO:0000313" key="3">
    <source>
        <dbReference type="EMBL" id="TSE23197.1"/>
    </source>
</evidence>
<evidence type="ECO:0000313" key="5">
    <source>
        <dbReference type="Proteomes" id="UP000315577"/>
    </source>
</evidence>
<reference evidence="3 5" key="2">
    <citation type="submission" date="2019-07" db="EMBL/GenBank/DDBJ databases">
        <title>Tepidimonas ignava SPS-1037 draft genome.</title>
        <authorList>
            <person name="Da Costa M.S."/>
            <person name="Froufe H.J.C."/>
            <person name="Egas C."/>
            <person name="Albuquerque L."/>
        </authorList>
    </citation>
    <scope>NUCLEOTIDE SEQUENCE [LARGE SCALE GENOMIC DNA]</scope>
    <source>
        <strain evidence="3 5">SPS-1037</strain>
    </source>
</reference>
<organism evidence="2 4">
    <name type="scientific">Tepidimonas ignava</name>
    <dbReference type="NCBI Taxonomy" id="114249"/>
    <lineage>
        <taxon>Bacteria</taxon>
        <taxon>Pseudomonadati</taxon>
        <taxon>Pseudomonadota</taxon>
        <taxon>Betaproteobacteria</taxon>
        <taxon>Burkholderiales</taxon>
        <taxon>Tepidimonas</taxon>
    </lineage>
</organism>